<dbReference type="SUPFAM" id="SSF51197">
    <property type="entry name" value="Clavaminate synthase-like"/>
    <property type="match status" value="1"/>
</dbReference>
<dbReference type="Gene3D" id="2.60.120.330">
    <property type="entry name" value="B-lactam Antibiotic, Isopenicillin N Synthase, Chain"/>
    <property type="match status" value="1"/>
</dbReference>
<name>A0AAV5MSV7_9ROSI</name>
<dbReference type="PANTHER" id="PTHR10209">
    <property type="entry name" value="OXIDOREDUCTASE, 2OG-FE II OXYGENASE FAMILY PROTEIN"/>
    <property type="match status" value="1"/>
</dbReference>
<dbReference type="GO" id="GO:0046872">
    <property type="term" value="F:metal ion binding"/>
    <property type="evidence" value="ECO:0007669"/>
    <property type="project" value="UniProtKB-KW"/>
</dbReference>
<dbReference type="PANTHER" id="PTHR10209:SF859">
    <property type="entry name" value="OS03G0690500 PROTEIN"/>
    <property type="match status" value="1"/>
</dbReference>
<feature type="non-terminal residue" evidence="5">
    <location>
        <position position="171"/>
    </location>
</feature>
<dbReference type="GO" id="GO:0016491">
    <property type="term" value="F:oxidoreductase activity"/>
    <property type="evidence" value="ECO:0007669"/>
    <property type="project" value="UniProtKB-KW"/>
</dbReference>
<dbReference type="Proteomes" id="UP001054252">
    <property type="component" value="Unassembled WGS sequence"/>
</dbReference>
<evidence type="ECO:0000256" key="1">
    <source>
        <dbReference type="ARBA" id="ARBA00022723"/>
    </source>
</evidence>
<proteinExistence type="predicted"/>
<comment type="caution">
    <text evidence="5">The sequence shown here is derived from an EMBL/GenBank/DDBJ whole genome shotgun (WGS) entry which is preliminary data.</text>
</comment>
<evidence type="ECO:0000256" key="3">
    <source>
        <dbReference type="ARBA" id="ARBA00023004"/>
    </source>
</evidence>
<sequence>MVVAGATEVSDDNSGYDRVAELRAFDDTKAGIDKDPLLHKEIVDKIRCASETCGFFQVVNHGIHVSVLEEMKDGVCKFFEQDIEAKKVFYSRDFSRRFRYNSNFDLYTSPVANWRDTCVSVMAPDPAKPEELPAALRDILPEYSKQVMRLGIFMCKLLSEALGLNPRHLEE</sequence>
<keyword evidence="1" id="KW-0479">Metal-binding</keyword>
<gene>
    <name evidence="5" type="ORF">SLEP1_g59629</name>
</gene>
<organism evidence="5 6">
    <name type="scientific">Rubroshorea leprosula</name>
    <dbReference type="NCBI Taxonomy" id="152421"/>
    <lineage>
        <taxon>Eukaryota</taxon>
        <taxon>Viridiplantae</taxon>
        <taxon>Streptophyta</taxon>
        <taxon>Embryophyta</taxon>
        <taxon>Tracheophyta</taxon>
        <taxon>Spermatophyta</taxon>
        <taxon>Magnoliopsida</taxon>
        <taxon>eudicotyledons</taxon>
        <taxon>Gunneridae</taxon>
        <taxon>Pentapetalae</taxon>
        <taxon>rosids</taxon>
        <taxon>malvids</taxon>
        <taxon>Malvales</taxon>
        <taxon>Dipterocarpaceae</taxon>
        <taxon>Rubroshorea</taxon>
    </lineage>
</organism>
<accession>A0AAV5MSV7</accession>
<evidence type="ECO:0000313" key="5">
    <source>
        <dbReference type="EMBL" id="GKV53083.1"/>
    </source>
</evidence>
<evidence type="ECO:0000259" key="4">
    <source>
        <dbReference type="Pfam" id="PF14226"/>
    </source>
</evidence>
<dbReference type="InterPro" id="IPR026992">
    <property type="entry name" value="DIOX_N"/>
</dbReference>
<protein>
    <recommendedName>
        <fullName evidence="4">Non-haem dioxygenase N-terminal domain-containing protein</fullName>
    </recommendedName>
</protein>
<dbReference type="AlphaFoldDB" id="A0AAV5MSV7"/>
<dbReference type="EMBL" id="BPVZ01001061">
    <property type="protein sequence ID" value="GKV53083.1"/>
    <property type="molecule type" value="Genomic_DNA"/>
</dbReference>
<reference evidence="5 6" key="1">
    <citation type="journal article" date="2021" name="Commun. Biol.">
        <title>The genome of Shorea leprosula (Dipterocarpaceae) highlights the ecological relevance of drought in aseasonal tropical rainforests.</title>
        <authorList>
            <person name="Ng K.K.S."/>
            <person name="Kobayashi M.J."/>
            <person name="Fawcett J.A."/>
            <person name="Hatakeyama M."/>
            <person name="Paape T."/>
            <person name="Ng C.H."/>
            <person name="Ang C.C."/>
            <person name="Tnah L.H."/>
            <person name="Lee C.T."/>
            <person name="Nishiyama T."/>
            <person name="Sese J."/>
            <person name="O'Brien M.J."/>
            <person name="Copetti D."/>
            <person name="Mohd Noor M.I."/>
            <person name="Ong R.C."/>
            <person name="Putra M."/>
            <person name="Sireger I.Z."/>
            <person name="Indrioko S."/>
            <person name="Kosugi Y."/>
            <person name="Izuno A."/>
            <person name="Isagi Y."/>
            <person name="Lee S.L."/>
            <person name="Shimizu K.K."/>
        </authorList>
    </citation>
    <scope>NUCLEOTIDE SEQUENCE [LARGE SCALE GENOMIC DNA]</scope>
    <source>
        <strain evidence="5">214</strain>
    </source>
</reference>
<keyword evidence="2" id="KW-0560">Oxidoreductase</keyword>
<dbReference type="Pfam" id="PF14226">
    <property type="entry name" value="DIOX_N"/>
    <property type="match status" value="1"/>
</dbReference>
<keyword evidence="6" id="KW-1185">Reference proteome</keyword>
<keyword evidence="3" id="KW-0408">Iron</keyword>
<dbReference type="InterPro" id="IPR027443">
    <property type="entry name" value="IPNS-like_sf"/>
</dbReference>
<evidence type="ECO:0000313" key="6">
    <source>
        <dbReference type="Proteomes" id="UP001054252"/>
    </source>
</evidence>
<feature type="domain" description="Non-haem dioxygenase N-terminal" evidence="4">
    <location>
        <begin position="39"/>
        <end position="120"/>
    </location>
</feature>
<evidence type="ECO:0000256" key="2">
    <source>
        <dbReference type="ARBA" id="ARBA00023002"/>
    </source>
</evidence>